<comment type="caution">
    <text evidence="1">The sequence shown here is derived from an EMBL/GenBank/DDBJ whole genome shotgun (WGS) entry which is preliminary data.</text>
</comment>
<reference evidence="1 2" key="1">
    <citation type="submission" date="2019-12" db="EMBL/GenBank/DDBJ databases">
        <title>Whole-genome analyses of novel actinobacteria.</title>
        <authorList>
            <person name="Sahin N."/>
            <person name="Saygin H."/>
        </authorList>
    </citation>
    <scope>NUCLEOTIDE SEQUENCE [LARGE SCALE GENOMIC DNA]</scope>
    <source>
        <strain evidence="1 2">KC615</strain>
    </source>
</reference>
<gene>
    <name evidence="1" type="ORF">GSM42_01355</name>
</gene>
<keyword evidence="2" id="KW-1185">Reference proteome</keyword>
<dbReference type="AlphaFoldDB" id="A0A6I4VRL1"/>
<dbReference type="RefSeq" id="WP_160799444.1">
    <property type="nucleotide sequence ID" value="NZ_WUUL01000001.1"/>
</dbReference>
<dbReference type="Proteomes" id="UP000430692">
    <property type="component" value="Unassembled WGS sequence"/>
</dbReference>
<sequence length="113" mass="12970">MKTVTILCEANPETDKEHFIQLYKEVFLPESIKINGVVKIQYSEITPVESDMFQYTMGKDIFFSITVYFPSSEAIEAMISDERTGELLPVFTSLGVSTHWFVGVEDSVTRYHF</sequence>
<dbReference type="EMBL" id="WUUL01000001">
    <property type="protein sequence ID" value="MXQ52420.1"/>
    <property type="molecule type" value="Genomic_DNA"/>
</dbReference>
<name>A0A6I4VRL1_9BACL</name>
<proteinExistence type="predicted"/>
<accession>A0A6I4VRL1</accession>
<protein>
    <submittedName>
        <fullName evidence="1">Uncharacterized protein</fullName>
    </submittedName>
</protein>
<organism evidence="1 2">
    <name type="scientific">Shimazuella alba</name>
    <dbReference type="NCBI Taxonomy" id="2690964"/>
    <lineage>
        <taxon>Bacteria</taxon>
        <taxon>Bacillati</taxon>
        <taxon>Bacillota</taxon>
        <taxon>Bacilli</taxon>
        <taxon>Bacillales</taxon>
        <taxon>Thermoactinomycetaceae</taxon>
        <taxon>Shimazuella</taxon>
    </lineage>
</organism>
<evidence type="ECO:0000313" key="1">
    <source>
        <dbReference type="EMBL" id="MXQ52420.1"/>
    </source>
</evidence>
<evidence type="ECO:0000313" key="2">
    <source>
        <dbReference type="Proteomes" id="UP000430692"/>
    </source>
</evidence>